<evidence type="ECO:0000256" key="2">
    <source>
        <dbReference type="ARBA" id="ARBA00022737"/>
    </source>
</evidence>
<dbReference type="AlphaFoldDB" id="A0AAD8II33"/>
<dbReference type="EMBL" id="JAUIZM010000005">
    <property type="protein sequence ID" value="KAK1385394.1"/>
    <property type="molecule type" value="Genomic_DNA"/>
</dbReference>
<feature type="repeat" description="PPR" evidence="3">
    <location>
        <begin position="345"/>
        <end position="379"/>
    </location>
</feature>
<dbReference type="Pfam" id="PF01535">
    <property type="entry name" value="PPR"/>
    <property type="match status" value="3"/>
</dbReference>
<feature type="repeat" description="PPR" evidence="3">
    <location>
        <begin position="176"/>
        <end position="206"/>
    </location>
</feature>
<dbReference type="PROSITE" id="PS51375">
    <property type="entry name" value="PPR"/>
    <property type="match status" value="5"/>
</dbReference>
<organism evidence="4 5">
    <name type="scientific">Heracleum sosnowskyi</name>
    <dbReference type="NCBI Taxonomy" id="360622"/>
    <lineage>
        <taxon>Eukaryota</taxon>
        <taxon>Viridiplantae</taxon>
        <taxon>Streptophyta</taxon>
        <taxon>Embryophyta</taxon>
        <taxon>Tracheophyta</taxon>
        <taxon>Spermatophyta</taxon>
        <taxon>Magnoliopsida</taxon>
        <taxon>eudicotyledons</taxon>
        <taxon>Gunneridae</taxon>
        <taxon>Pentapetalae</taxon>
        <taxon>asterids</taxon>
        <taxon>campanulids</taxon>
        <taxon>Apiales</taxon>
        <taxon>Apiaceae</taxon>
        <taxon>Apioideae</taxon>
        <taxon>apioid superclade</taxon>
        <taxon>Tordylieae</taxon>
        <taxon>Tordyliinae</taxon>
        <taxon>Heracleum</taxon>
    </lineage>
</organism>
<protein>
    <submittedName>
        <fullName evidence="4">Pentatricopeptide repeat-containing protein</fullName>
    </submittedName>
</protein>
<keyword evidence="5" id="KW-1185">Reference proteome</keyword>
<dbReference type="NCBIfam" id="TIGR00756">
    <property type="entry name" value="PPR"/>
    <property type="match status" value="6"/>
</dbReference>
<proteinExistence type="inferred from homology"/>
<feature type="repeat" description="PPR" evidence="3">
    <location>
        <begin position="310"/>
        <end position="344"/>
    </location>
</feature>
<sequence length="541" mass="60535">MLNTSLLSNLNQTLLTLLDKCKSLSELKQIQAQIIAFGLTQYPPFASRILSFTATSNSFDIEYSYKFFLQLSSPTVFNYNTIIRGYSNSRNPNKGIFVFVNMLRNGVDPDYLTYPFVVKALGRLSEFKVGLGVHCRIMKTGLLLDKFVGNSLIHMYGSCGNVKCARKVFDGMFEKNWVSWNCMLDGYAKCGDIVSAREVFELMPERDVVSWSSLIDGYVKDGGYSEALAVFDRMQVSGVKGNEVTMVSVLCACAHIGALEKGRMMNRYIIENRLPLTLVLRTSLIDMYAKCGAIEDALDVFRGVLGKQTDVLIWNAMIGGLATHGFVKESFDMFTEMKIAGITPDEITYLCLLSACAHGGLVKEAWCFFEFLDKNGLKPRTEHYACMVDVLARAGQVGEAYQFLCQMPMQPTASMLGALLSGCINNRKLELAEIVGKWLIELEPDHDGRYVGLSNVYAVIKRWEEARGMREAMERRGVKKSPGYSFVEIFGTLHKFIAHDKTHALSEQIYMMLSILLEQMITSADSVTDALLCGPEYDLES</sequence>
<dbReference type="InterPro" id="IPR002885">
    <property type="entry name" value="PPR_rpt"/>
</dbReference>
<dbReference type="FunFam" id="1.25.40.10:FF:000470">
    <property type="entry name" value="Pentatricopeptide repeat-containing protein At5g66520"/>
    <property type="match status" value="1"/>
</dbReference>
<dbReference type="PANTHER" id="PTHR47926">
    <property type="entry name" value="PENTATRICOPEPTIDE REPEAT-CONTAINING PROTEIN"/>
    <property type="match status" value="1"/>
</dbReference>
<dbReference type="InterPro" id="IPR046960">
    <property type="entry name" value="PPR_At4g14850-like_plant"/>
</dbReference>
<reference evidence="4" key="2">
    <citation type="submission" date="2023-05" db="EMBL/GenBank/DDBJ databases">
        <authorList>
            <person name="Schelkunov M.I."/>
        </authorList>
    </citation>
    <scope>NUCLEOTIDE SEQUENCE</scope>
    <source>
        <strain evidence="4">Hsosn_3</strain>
        <tissue evidence="4">Leaf</tissue>
    </source>
</reference>
<accession>A0AAD8II33</accession>
<dbReference type="FunFam" id="1.25.40.10:FF:000333">
    <property type="entry name" value="Pentatricopeptide repeat-containing protein"/>
    <property type="match status" value="1"/>
</dbReference>
<keyword evidence="2" id="KW-0677">Repeat</keyword>
<evidence type="ECO:0000256" key="3">
    <source>
        <dbReference type="PROSITE-ProRule" id="PRU00708"/>
    </source>
</evidence>
<evidence type="ECO:0000256" key="1">
    <source>
        <dbReference type="ARBA" id="ARBA00006643"/>
    </source>
</evidence>
<evidence type="ECO:0000313" key="4">
    <source>
        <dbReference type="EMBL" id="KAK1385394.1"/>
    </source>
</evidence>
<comment type="similarity">
    <text evidence="1">Belongs to the PPR family. PCMP-H subfamily.</text>
</comment>
<dbReference type="Pfam" id="PF13041">
    <property type="entry name" value="PPR_2"/>
    <property type="match status" value="3"/>
</dbReference>
<dbReference type="PANTHER" id="PTHR47926:SF483">
    <property type="entry name" value="TETRATRICOPEPTIDE-LIKE HELICAL DOMAIN SUPERFAMILY"/>
    <property type="match status" value="1"/>
</dbReference>
<feature type="repeat" description="PPR" evidence="3">
    <location>
        <begin position="75"/>
        <end position="109"/>
    </location>
</feature>
<dbReference type="FunFam" id="1.25.40.10:FF:001360">
    <property type="entry name" value="Pentatricopeptide (PPR) repeat-containing protein-like"/>
    <property type="match status" value="1"/>
</dbReference>
<comment type="caution">
    <text evidence="4">The sequence shown here is derived from an EMBL/GenBank/DDBJ whole genome shotgun (WGS) entry which is preliminary data.</text>
</comment>
<dbReference type="Gene3D" id="1.25.40.10">
    <property type="entry name" value="Tetratricopeptide repeat domain"/>
    <property type="match status" value="3"/>
</dbReference>
<dbReference type="InterPro" id="IPR046848">
    <property type="entry name" value="E_motif"/>
</dbReference>
<name>A0AAD8II33_9APIA</name>
<dbReference type="Pfam" id="PF20431">
    <property type="entry name" value="E_motif"/>
    <property type="match status" value="1"/>
</dbReference>
<feature type="repeat" description="PPR" evidence="3">
    <location>
        <begin position="207"/>
        <end position="241"/>
    </location>
</feature>
<dbReference type="GO" id="GO:0009451">
    <property type="term" value="P:RNA modification"/>
    <property type="evidence" value="ECO:0007669"/>
    <property type="project" value="InterPro"/>
</dbReference>
<dbReference type="InterPro" id="IPR011990">
    <property type="entry name" value="TPR-like_helical_dom_sf"/>
</dbReference>
<gene>
    <name evidence="4" type="ORF">POM88_023129</name>
</gene>
<reference evidence="4" key="1">
    <citation type="submission" date="2023-02" db="EMBL/GenBank/DDBJ databases">
        <title>Genome of toxic invasive species Heracleum sosnowskyi carries increased number of genes despite the absence of recent whole-genome duplications.</title>
        <authorList>
            <person name="Schelkunov M."/>
            <person name="Shtratnikova V."/>
            <person name="Makarenko M."/>
            <person name="Klepikova A."/>
            <person name="Omelchenko D."/>
            <person name="Novikova G."/>
            <person name="Obukhova E."/>
            <person name="Bogdanov V."/>
            <person name="Penin A."/>
            <person name="Logacheva M."/>
        </authorList>
    </citation>
    <scope>NUCLEOTIDE SEQUENCE</scope>
    <source>
        <strain evidence="4">Hsosn_3</strain>
        <tissue evidence="4">Leaf</tissue>
    </source>
</reference>
<dbReference type="GO" id="GO:0003723">
    <property type="term" value="F:RNA binding"/>
    <property type="evidence" value="ECO:0007669"/>
    <property type="project" value="InterPro"/>
</dbReference>
<dbReference type="Proteomes" id="UP001237642">
    <property type="component" value="Unassembled WGS sequence"/>
</dbReference>
<evidence type="ECO:0000313" key="5">
    <source>
        <dbReference type="Proteomes" id="UP001237642"/>
    </source>
</evidence>